<feature type="region of interest" description="Disordered" evidence="1">
    <location>
        <begin position="238"/>
        <end position="268"/>
    </location>
</feature>
<sequence>MNETMALGPVFPHVHTLRTKFDPAILSRNRLAWDKFPGVHSLSLWCWESDTLPLDQAAHRVVPPDVMSLLEEYTGCPQALPLFAARATLRRVDIPQSCLRTLMPSLNWGQSPQITSFSAGLDIMDVTNLSLIFDTFPMLQVISIVVINNDDDDDGGEGGCPDSTGARFFSTVAEAPTLPSTLQYLTLIWESEYRYVNPPESIDGLADIPAMRKKLRERCPALRKVWLEGIHFVSTWRRSDSEEEGEEKTTVGTIGSKGDGHEDFWEGN</sequence>
<dbReference type="Proteomes" id="UP001221142">
    <property type="component" value="Unassembled WGS sequence"/>
</dbReference>
<evidence type="ECO:0000313" key="2">
    <source>
        <dbReference type="EMBL" id="KAJ7644745.1"/>
    </source>
</evidence>
<name>A0AAD7FV56_9AGAR</name>
<comment type="caution">
    <text evidence="2">The sequence shown here is derived from an EMBL/GenBank/DDBJ whole genome shotgun (WGS) entry which is preliminary data.</text>
</comment>
<protein>
    <submittedName>
        <fullName evidence="2">Uncharacterized protein</fullName>
    </submittedName>
</protein>
<reference evidence="2" key="1">
    <citation type="submission" date="2023-03" db="EMBL/GenBank/DDBJ databases">
        <title>Massive genome expansion in bonnet fungi (Mycena s.s.) driven by repeated elements and novel gene families across ecological guilds.</title>
        <authorList>
            <consortium name="Lawrence Berkeley National Laboratory"/>
            <person name="Harder C.B."/>
            <person name="Miyauchi S."/>
            <person name="Viragh M."/>
            <person name="Kuo A."/>
            <person name="Thoen E."/>
            <person name="Andreopoulos B."/>
            <person name="Lu D."/>
            <person name="Skrede I."/>
            <person name="Drula E."/>
            <person name="Henrissat B."/>
            <person name="Morin E."/>
            <person name="Kohler A."/>
            <person name="Barry K."/>
            <person name="LaButti K."/>
            <person name="Morin E."/>
            <person name="Salamov A."/>
            <person name="Lipzen A."/>
            <person name="Mereny Z."/>
            <person name="Hegedus B."/>
            <person name="Baldrian P."/>
            <person name="Stursova M."/>
            <person name="Weitz H."/>
            <person name="Taylor A."/>
            <person name="Grigoriev I.V."/>
            <person name="Nagy L.G."/>
            <person name="Martin F."/>
            <person name="Kauserud H."/>
        </authorList>
    </citation>
    <scope>NUCLEOTIDE SEQUENCE</scope>
    <source>
        <strain evidence="2">9284</strain>
    </source>
</reference>
<proteinExistence type="predicted"/>
<gene>
    <name evidence="2" type="ORF">FB45DRAFT_898580</name>
</gene>
<dbReference type="AlphaFoldDB" id="A0AAD7FV56"/>
<evidence type="ECO:0000256" key="1">
    <source>
        <dbReference type="SAM" id="MobiDB-lite"/>
    </source>
</evidence>
<keyword evidence="3" id="KW-1185">Reference proteome</keyword>
<evidence type="ECO:0000313" key="3">
    <source>
        <dbReference type="Proteomes" id="UP001221142"/>
    </source>
</evidence>
<feature type="compositionally biased region" description="Basic and acidic residues" evidence="1">
    <location>
        <begin position="258"/>
        <end position="268"/>
    </location>
</feature>
<accession>A0AAD7FV56</accession>
<organism evidence="2 3">
    <name type="scientific">Roridomyces roridus</name>
    <dbReference type="NCBI Taxonomy" id="1738132"/>
    <lineage>
        <taxon>Eukaryota</taxon>
        <taxon>Fungi</taxon>
        <taxon>Dikarya</taxon>
        <taxon>Basidiomycota</taxon>
        <taxon>Agaricomycotina</taxon>
        <taxon>Agaricomycetes</taxon>
        <taxon>Agaricomycetidae</taxon>
        <taxon>Agaricales</taxon>
        <taxon>Marasmiineae</taxon>
        <taxon>Mycenaceae</taxon>
        <taxon>Roridomyces</taxon>
    </lineage>
</organism>
<dbReference type="EMBL" id="JARKIF010000003">
    <property type="protein sequence ID" value="KAJ7644745.1"/>
    <property type="molecule type" value="Genomic_DNA"/>
</dbReference>